<dbReference type="KEGG" id="dfi:AXF13_01250"/>
<dbReference type="InterPro" id="IPR037284">
    <property type="entry name" value="SUF_FeS_clus_asmbl_SufBD_sf"/>
</dbReference>
<dbReference type="EMBL" id="CP014229">
    <property type="protein sequence ID" value="AMD88852.1"/>
    <property type="molecule type" value="Genomic_DNA"/>
</dbReference>
<dbReference type="PANTHER" id="PTHR30508:SF1">
    <property type="entry name" value="UPF0051 PROTEIN ABCI8, CHLOROPLASTIC-RELATED"/>
    <property type="match status" value="1"/>
</dbReference>
<dbReference type="PANTHER" id="PTHR30508">
    <property type="entry name" value="FES CLUSTER ASSEMBLY PROTEIN SUF"/>
    <property type="match status" value="1"/>
</dbReference>
<comment type="similarity">
    <text evidence="1">Belongs to the iron-sulfur cluster assembly SufBD family.</text>
</comment>
<evidence type="ECO:0000259" key="2">
    <source>
        <dbReference type="Pfam" id="PF01458"/>
    </source>
</evidence>
<dbReference type="InterPro" id="IPR000825">
    <property type="entry name" value="SUF_FeS_clus_asmbl_SufBD_core"/>
</dbReference>
<organism evidence="3 4">
    <name type="scientific">Desulfovibrio fairfieldensis</name>
    <dbReference type="NCBI Taxonomy" id="44742"/>
    <lineage>
        <taxon>Bacteria</taxon>
        <taxon>Pseudomonadati</taxon>
        <taxon>Thermodesulfobacteriota</taxon>
        <taxon>Desulfovibrionia</taxon>
        <taxon>Desulfovibrionales</taxon>
        <taxon>Desulfovibrionaceae</taxon>
        <taxon>Desulfovibrio</taxon>
    </lineage>
</organism>
<dbReference type="RefSeq" id="WP_062251343.1">
    <property type="nucleotide sequence ID" value="NZ_CP014229.1"/>
</dbReference>
<sequence length="387" mass="41983">MSTVDLSRFSFSGGENAAPIDDLTRLPAEDRERLVLAGIDVNDRQVSGAFMQLNHAGVHCETRRDGLELMDIRAALKKFDGLPRYYWQMLDPDKDDFTRMAREHLNGGYFVRARKGAKISEPVQSCMFIKGHGAGQSIHNIVVVEEGAELHILGGCATAHEARDAAHLGITEYYVEKGGKLTFTMIHNWGDSTTVRPRSAGRVEAGGEFQNNYILLKPVGDLQMYPLMELTGNNAVARFNSVIVAPAGSYVDCGNRIELNAPDTRGEVISRVLTTGGTVINRGYIGAAAAPAKGHLECKGLIMGGGRIHAIPELNSNQDGVELSHEAAVGKIAQEEIEYLMARGLDEDEAASTIVRGFLNVEIMGLPAPLKKAMDEQIALLETGHAM</sequence>
<dbReference type="Proteomes" id="UP000069241">
    <property type="component" value="Chromosome"/>
</dbReference>
<dbReference type="Pfam" id="PF01458">
    <property type="entry name" value="SUFBD_core"/>
    <property type="match status" value="1"/>
</dbReference>
<reference evidence="4" key="1">
    <citation type="submission" date="2016-02" db="EMBL/GenBank/DDBJ databases">
        <authorList>
            <person name="Holder M.E."/>
            <person name="Ajami N.J."/>
            <person name="Petrosino J.F."/>
        </authorList>
    </citation>
    <scope>NUCLEOTIDE SEQUENCE [LARGE SCALE GENOMIC DNA]</scope>
    <source>
        <strain evidence="4">CCUG 45958</strain>
    </source>
</reference>
<evidence type="ECO:0000313" key="4">
    <source>
        <dbReference type="Proteomes" id="UP000069241"/>
    </source>
</evidence>
<dbReference type="InterPro" id="IPR055346">
    <property type="entry name" value="Fe-S_cluster_assembly_SufBD"/>
</dbReference>
<dbReference type="GO" id="GO:0016226">
    <property type="term" value="P:iron-sulfur cluster assembly"/>
    <property type="evidence" value="ECO:0007669"/>
    <property type="project" value="InterPro"/>
</dbReference>
<protein>
    <recommendedName>
        <fullName evidence="2">SUF system FeS cluster assembly SufBD core domain-containing protein</fullName>
    </recommendedName>
</protein>
<name>A0A0X8JHE4_9BACT</name>
<accession>A0A0X8JHE4</accession>
<dbReference type="SUPFAM" id="SSF101960">
    <property type="entry name" value="Stabilizer of iron transporter SufD"/>
    <property type="match status" value="1"/>
</dbReference>
<evidence type="ECO:0000256" key="1">
    <source>
        <dbReference type="ARBA" id="ARBA00043967"/>
    </source>
</evidence>
<proteinExistence type="inferred from homology"/>
<gene>
    <name evidence="3" type="ORF">AXF13_01250</name>
</gene>
<feature type="domain" description="SUF system FeS cluster assembly SufBD core" evidence="2">
    <location>
        <begin position="129"/>
        <end position="358"/>
    </location>
</feature>
<dbReference type="STRING" id="44742.AXF13_01250"/>
<keyword evidence="4" id="KW-1185">Reference proteome</keyword>
<dbReference type="AlphaFoldDB" id="A0A0X8JHE4"/>
<evidence type="ECO:0000313" key="3">
    <source>
        <dbReference type="EMBL" id="AMD88852.1"/>
    </source>
</evidence>